<sequence>KFHSVCATPQIAQVQRMITQHKLRSKLLTLFALF</sequence>
<gene>
    <name evidence="1" type="ORF">L195_g042273</name>
</gene>
<evidence type="ECO:0000313" key="1">
    <source>
        <dbReference type="EMBL" id="PNX86196.1"/>
    </source>
</evidence>
<dbReference type="Proteomes" id="UP000236291">
    <property type="component" value="Unassembled WGS sequence"/>
</dbReference>
<proteinExistence type="predicted"/>
<name>A0A2K3M5Y1_TRIPR</name>
<evidence type="ECO:0000313" key="2">
    <source>
        <dbReference type="Proteomes" id="UP000236291"/>
    </source>
</evidence>
<dbReference type="AlphaFoldDB" id="A0A2K3M5Y1"/>
<comment type="caution">
    <text evidence="1">The sequence shown here is derived from an EMBL/GenBank/DDBJ whole genome shotgun (WGS) entry which is preliminary data.</text>
</comment>
<reference evidence="1 2" key="2">
    <citation type="journal article" date="2017" name="Front. Plant Sci.">
        <title>Gene Classification and Mining of Molecular Markers Useful in Red Clover (Trifolium pratense) Breeding.</title>
        <authorList>
            <person name="Istvanek J."/>
            <person name="Dluhosova J."/>
            <person name="Dluhos P."/>
            <person name="Patkova L."/>
            <person name="Nedelnik J."/>
            <person name="Repkova J."/>
        </authorList>
    </citation>
    <scope>NUCLEOTIDE SEQUENCE [LARGE SCALE GENOMIC DNA]</scope>
    <source>
        <strain evidence="2">cv. Tatra</strain>
        <tissue evidence="1">Young leaves</tissue>
    </source>
</reference>
<dbReference type="EMBL" id="ASHM01050578">
    <property type="protein sequence ID" value="PNX86196.1"/>
    <property type="molecule type" value="Genomic_DNA"/>
</dbReference>
<reference evidence="1 2" key="1">
    <citation type="journal article" date="2014" name="Am. J. Bot.">
        <title>Genome assembly and annotation for red clover (Trifolium pratense; Fabaceae).</title>
        <authorList>
            <person name="Istvanek J."/>
            <person name="Jaros M."/>
            <person name="Krenek A."/>
            <person name="Repkova J."/>
        </authorList>
    </citation>
    <scope>NUCLEOTIDE SEQUENCE [LARGE SCALE GENOMIC DNA]</scope>
    <source>
        <strain evidence="2">cv. Tatra</strain>
        <tissue evidence="1">Young leaves</tissue>
    </source>
</reference>
<organism evidence="1 2">
    <name type="scientific">Trifolium pratense</name>
    <name type="common">Red clover</name>
    <dbReference type="NCBI Taxonomy" id="57577"/>
    <lineage>
        <taxon>Eukaryota</taxon>
        <taxon>Viridiplantae</taxon>
        <taxon>Streptophyta</taxon>
        <taxon>Embryophyta</taxon>
        <taxon>Tracheophyta</taxon>
        <taxon>Spermatophyta</taxon>
        <taxon>Magnoliopsida</taxon>
        <taxon>eudicotyledons</taxon>
        <taxon>Gunneridae</taxon>
        <taxon>Pentapetalae</taxon>
        <taxon>rosids</taxon>
        <taxon>fabids</taxon>
        <taxon>Fabales</taxon>
        <taxon>Fabaceae</taxon>
        <taxon>Papilionoideae</taxon>
        <taxon>50 kb inversion clade</taxon>
        <taxon>NPAAA clade</taxon>
        <taxon>Hologalegina</taxon>
        <taxon>IRL clade</taxon>
        <taxon>Trifolieae</taxon>
        <taxon>Trifolium</taxon>
    </lineage>
</organism>
<feature type="non-terminal residue" evidence="1">
    <location>
        <position position="1"/>
    </location>
</feature>
<protein>
    <submittedName>
        <fullName evidence="1">Uncharacterized protein</fullName>
    </submittedName>
</protein>
<accession>A0A2K3M5Y1</accession>